<keyword evidence="2 5" id="KW-0689">Ribosomal protein</keyword>
<evidence type="ECO:0000256" key="5">
    <source>
        <dbReference type="HAMAP-Rule" id="MF_00402"/>
    </source>
</evidence>
<dbReference type="PROSITE" id="PS01015">
    <property type="entry name" value="RIBOSOMAL_L19"/>
    <property type="match status" value="1"/>
</dbReference>
<evidence type="ECO:0000313" key="7">
    <source>
        <dbReference type="EMBL" id="MBI3627140.1"/>
    </source>
</evidence>
<dbReference type="InterPro" id="IPR018257">
    <property type="entry name" value="Ribosomal_bL19_CS"/>
</dbReference>
<dbReference type="PANTHER" id="PTHR15680:SF9">
    <property type="entry name" value="LARGE RIBOSOMAL SUBUNIT PROTEIN BL19M"/>
    <property type="match status" value="1"/>
</dbReference>
<dbReference type="PRINTS" id="PR00061">
    <property type="entry name" value="RIBOSOMALL19"/>
</dbReference>
<sequence>MTIAIREFSQKFMKAPTDLTVGDVVRVAQKIKEGDKFRTQAFEGTVIAAKHGKGISATFTVRKVTDGYGVERVFPLHSPMIEKIVVVKRADVRRAKLYYIREKAKRDVRRKMKQLRDVAAAPAAENQE</sequence>
<gene>
    <name evidence="5 7" type="primary">rplS</name>
    <name evidence="7" type="ORF">HY220_00090</name>
</gene>
<accession>A0A9D6LT14</accession>
<organism evidence="7 8">
    <name type="scientific">Candidatus Sungiibacteriota bacterium</name>
    <dbReference type="NCBI Taxonomy" id="2750080"/>
    <lineage>
        <taxon>Bacteria</taxon>
        <taxon>Candidatus Sungiibacteriota</taxon>
    </lineage>
</organism>
<dbReference type="NCBIfam" id="TIGR01024">
    <property type="entry name" value="rplS_bact"/>
    <property type="match status" value="1"/>
</dbReference>
<proteinExistence type="inferred from homology"/>
<evidence type="ECO:0000313" key="8">
    <source>
        <dbReference type="Proteomes" id="UP000808388"/>
    </source>
</evidence>
<dbReference type="Proteomes" id="UP000808388">
    <property type="component" value="Unassembled WGS sequence"/>
</dbReference>
<dbReference type="GO" id="GO:0006412">
    <property type="term" value="P:translation"/>
    <property type="evidence" value="ECO:0007669"/>
    <property type="project" value="UniProtKB-UniRule"/>
</dbReference>
<comment type="similarity">
    <text evidence="1 5 6">Belongs to the bacterial ribosomal protein bL19 family.</text>
</comment>
<comment type="function">
    <text evidence="5 6">This protein is located at the 30S-50S ribosomal subunit interface and may play a role in the structure and function of the aminoacyl-tRNA binding site.</text>
</comment>
<dbReference type="GO" id="GO:0022625">
    <property type="term" value="C:cytosolic large ribosomal subunit"/>
    <property type="evidence" value="ECO:0007669"/>
    <property type="project" value="TreeGrafter"/>
</dbReference>
<keyword evidence="3 5" id="KW-0687">Ribonucleoprotein</keyword>
<protein>
    <recommendedName>
        <fullName evidence="4 5">Large ribosomal subunit protein bL19</fullName>
    </recommendedName>
</protein>
<dbReference type="AlphaFoldDB" id="A0A9D6LT14"/>
<dbReference type="InterPro" id="IPR001857">
    <property type="entry name" value="Ribosomal_bL19"/>
</dbReference>
<dbReference type="HAMAP" id="MF_00402">
    <property type="entry name" value="Ribosomal_bL19"/>
    <property type="match status" value="1"/>
</dbReference>
<dbReference type="EMBL" id="JACQCQ010000001">
    <property type="protein sequence ID" value="MBI3627140.1"/>
    <property type="molecule type" value="Genomic_DNA"/>
</dbReference>
<dbReference type="Pfam" id="PF01245">
    <property type="entry name" value="Ribosomal_L19"/>
    <property type="match status" value="1"/>
</dbReference>
<evidence type="ECO:0000256" key="1">
    <source>
        <dbReference type="ARBA" id="ARBA00005781"/>
    </source>
</evidence>
<dbReference type="GO" id="GO:0003735">
    <property type="term" value="F:structural constituent of ribosome"/>
    <property type="evidence" value="ECO:0007669"/>
    <property type="project" value="InterPro"/>
</dbReference>
<dbReference type="SUPFAM" id="SSF50104">
    <property type="entry name" value="Translation proteins SH3-like domain"/>
    <property type="match status" value="1"/>
</dbReference>
<evidence type="ECO:0000256" key="4">
    <source>
        <dbReference type="ARBA" id="ARBA00035171"/>
    </source>
</evidence>
<evidence type="ECO:0000256" key="3">
    <source>
        <dbReference type="ARBA" id="ARBA00023274"/>
    </source>
</evidence>
<comment type="caution">
    <text evidence="7">The sequence shown here is derived from an EMBL/GenBank/DDBJ whole genome shotgun (WGS) entry which is preliminary data.</text>
</comment>
<reference evidence="7" key="1">
    <citation type="submission" date="2020-07" db="EMBL/GenBank/DDBJ databases">
        <title>Huge and variable diversity of episymbiotic CPR bacteria and DPANN archaea in groundwater ecosystems.</title>
        <authorList>
            <person name="He C.Y."/>
            <person name="Keren R."/>
            <person name="Whittaker M."/>
            <person name="Farag I.F."/>
            <person name="Doudna J."/>
            <person name="Cate J.H.D."/>
            <person name="Banfield J.F."/>
        </authorList>
    </citation>
    <scope>NUCLEOTIDE SEQUENCE</scope>
    <source>
        <strain evidence="7">NC_groundwater_972_Pr1_S-0.2um_49_27</strain>
    </source>
</reference>
<dbReference type="PIRSF" id="PIRSF002191">
    <property type="entry name" value="Ribosomal_L19"/>
    <property type="match status" value="1"/>
</dbReference>
<dbReference type="PANTHER" id="PTHR15680">
    <property type="entry name" value="RIBOSOMAL PROTEIN L19"/>
    <property type="match status" value="1"/>
</dbReference>
<evidence type="ECO:0000256" key="6">
    <source>
        <dbReference type="RuleBase" id="RU000559"/>
    </source>
</evidence>
<name>A0A9D6LT14_9BACT</name>
<dbReference type="InterPro" id="IPR008991">
    <property type="entry name" value="Translation_prot_SH3-like_sf"/>
</dbReference>
<evidence type="ECO:0000256" key="2">
    <source>
        <dbReference type="ARBA" id="ARBA00022980"/>
    </source>
</evidence>
<dbReference type="InterPro" id="IPR038657">
    <property type="entry name" value="Ribosomal_bL19_sf"/>
</dbReference>
<dbReference type="Gene3D" id="2.30.30.790">
    <property type="match status" value="1"/>
</dbReference>